<keyword evidence="2" id="KW-0472">Membrane</keyword>
<proteinExistence type="predicted"/>
<sequence length="366" mass="41442">MPTLSAFNTTLVKNFTDATGELVKFCRKHDGGQTSCGSNQYCCPNGDGCCLNYIDLWWFWCIWVLIIGFSCFCAYQHHRDLAVQSQPSAAARGTIYVATNAYPGPPVDGDKDQLGYCKLPKYDPQLNVHSESPPPPYRSINQINSWTSIITDSWNSFWTSTRANLTREISKPSTSSNTDSNPGPSRVEEESEDEQDTYPDTVRRLREEQDLHSTEIDGNQPSTRSYFQKWCSFWCADDLTYDVELDSGEHHDDATTTDGTELKAATRTISSRSSHSGRPGQRSNRSNSIISSIEIAVTNIKESPKLTRNSTSVARRLSHDPFLLCHDLQTIEMRKFQQKRRMSEQLNPSPYRPVDPLRSKTSLHNY</sequence>
<dbReference type="PANTHER" id="PTHR16209:SF6">
    <property type="entry name" value="VESICULAR, OVEREXPRESSED IN CANCER, PROSURVIVAL PROTEIN 1"/>
    <property type="match status" value="1"/>
</dbReference>
<dbReference type="PANTHER" id="PTHR16209">
    <property type="entry name" value="VESICULAR, OVEREXPRESSED IN CANCER, PROSURVIVAL PROTEIN 1"/>
    <property type="match status" value="1"/>
</dbReference>
<name>A0ABN7S1G0_OIKDI</name>
<dbReference type="InterPro" id="IPR021684">
    <property type="entry name" value="WBP1-like"/>
</dbReference>
<protein>
    <submittedName>
        <fullName evidence="3">Oidioi.mRNA.OKI2018_I69.PAR.g11648.t1.cds</fullName>
    </submittedName>
</protein>
<evidence type="ECO:0000313" key="3">
    <source>
        <dbReference type="EMBL" id="CAG5087853.1"/>
    </source>
</evidence>
<feature type="transmembrane region" description="Helical" evidence="2">
    <location>
        <begin position="57"/>
        <end position="75"/>
    </location>
</feature>
<organism evidence="3 4">
    <name type="scientific">Oikopleura dioica</name>
    <name type="common">Tunicate</name>
    <dbReference type="NCBI Taxonomy" id="34765"/>
    <lineage>
        <taxon>Eukaryota</taxon>
        <taxon>Metazoa</taxon>
        <taxon>Chordata</taxon>
        <taxon>Tunicata</taxon>
        <taxon>Appendicularia</taxon>
        <taxon>Copelata</taxon>
        <taxon>Oikopleuridae</taxon>
        <taxon>Oikopleura</taxon>
    </lineage>
</organism>
<feature type="region of interest" description="Disordered" evidence="1">
    <location>
        <begin position="251"/>
        <end position="289"/>
    </location>
</feature>
<dbReference type="InterPro" id="IPR051994">
    <property type="entry name" value="WW_domain-binding"/>
</dbReference>
<feature type="region of interest" description="Disordered" evidence="1">
    <location>
        <begin position="167"/>
        <end position="200"/>
    </location>
</feature>
<feature type="compositionally biased region" description="Polar residues" evidence="1">
    <location>
        <begin position="267"/>
        <end position="276"/>
    </location>
</feature>
<reference evidence="3 4" key="1">
    <citation type="submission" date="2021-04" db="EMBL/GenBank/DDBJ databases">
        <authorList>
            <person name="Bliznina A."/>
        </authorList>
    </citation>
    <scope>NUCLEOTIDE SEQUENCE [LARGE SCALE GENOMIC DNA]</scope>
</reference>
<evidence type="ECO:0000256" key="2">
    <source>
        <dbReference type="SAM" id="Phobius"/>
    </source>
</evidence>
<dbReference type="Pfam" id="PF11669">
    <property type="entry name" value="WBP-1"/>
    <property type="match status" value="1"/>
</dbReference>
<keyword evidence="4" id="KW-1185">Reference proteome</keyword>
<keyword evidence="2" id="KW-1133">Transmembrane helix</keyword>
<evidence type="ECO:0000313" key="4">
    <source>
        <dbReference type="Proteomes" id="UP001158576"/>
    </source>
</evidence>
<gene>
    <name evidence="3" type="ORF">OKIOD_LOCUS3206</name>
</gene>
<feature type="region of interest" description="Disordered" evidence="1">
    <location>
        <begin position="339"/>
        <end position="366"/>
    </location>
</feature>
<keyword evidence="2" id="KW-0812">Transmembrane</keyword>
<evidence type="ECO:0000256" key="1">
    <source>
        <dbReference type="SAM" id="MobiDB-lite"/>
    </source>
</evidence>
<dbReference type="EMBL" id="OU015568">
    <property type="protein sequence ID" value="CAG5087853.1"/>
    <property type="molecule type" value="Genomic_DNA"/>
</dbReference>
<accession>A0ABN7S1G0</accession>
<dbReference type="Proteomes" id="UP001158576">
    <property type="component" value="Chromosome PAR"/>
</dbReference>
<feature type="compositionally biased region" description="Polar residues" evidence="1">
    <location>
        <begin position="171"/>
        <end position="183"/>
    </location>
</feature>